<dbReference type="InterPro" id="IPR038152">
    <property type="entry name" value="Carbam_trans_C_sf"/>
</dbReference>
<dbReference type="InterPro" id="IPR031730">
    <property type="entry name" value="Carbam_trans_C"/>
</dbReference>
<dbReference type="Pfam" id="PF16861">
    <property type="entry name" value="Carbam_trans_C"/>
    <property type="match status" value="1"/>
</dbReference>
<evidence type="ECO:0008006" key="6">
    <source>
        <dbReference type="Google" id="ProtNLM"/>
    </source>
</evidence>
<dbReference type="PANTHER" id="PTHR34847:SF1">
    <property type="entry name" value="NODULATION PROTEIN U"/>
    <property type="match status" value="1"/>
</dbReference>
<sequence>MYILGISAYYHDSAATLIKDGKVIFAVEEEGFSRIKHDNSFPFKAIRACLAFAEVSIDQIDYISYYEKPLLKFERILETFVKTYPYGARAFVKSIPDWMNHKIKVEQPLRKKLKFKKDLFFIPHHLSHASSVFYPSPFESSAIATIDGVGEYQTTALWEGKNNAILPLKTINFPHSLGLLYSTFTSFLGYKVNNDEYKVMGLSAYGNPNFINKIFKVIDIKDDGSFRLNMNYFSFQEKFVMWSKKFTKLFGSPRKPEDQITQKHMDIASSIQLVTEKIYLKILNHLYSLTKNENVCVSGGVGLNALGNGKIFKNTPFKKVYIMGAAGDSGNAIGAALYIYHSILNNPKRYRISHLNFGNSYKASELLPLVRNKSFHFQKYKSQKELLNKVVDILIKEGIVGWFQGRMEFGPRALGNRSILASPKNKNMKERVNEIKKREDFRPFGGSVLEEHANKLFDLPLSQTSFPYMNFCFQVKKDWKDKIPSIIHKDNSCRIQTINHTDGIYYDLIKLFYQKTKIPCLLNTSFNLSDEPLVESPKQAVEDFLKTKMKYLVIENYVLTKSQ</sequence>
<dbReference type="CDD" id="cd24098">
    <property type="entry name" value="ASKHA_NBD_TobZ_N"/>
    <property type="match status" value="1"/>
</dbReference>
<proteinExistence type="inferred from homology"/>
<name>A0A1F5ZT16_9BACT</name>
<reference evidence="4 5" key="1">
    <citation type="journal article" date="2016" name="Nat. Commun.">
        <title>Thousands of microbial genomes shed light on interconnected biogeochemical processes in an aquifer system.</title>
        <authorList>
            <person name="Anantharaman K."/>
            <person name="Brown C.T."/>
            <person name="Hug L.A."/>
            <person name="Sharon I."/>
            <person name="Castelle C.J."/>
            <person name="Probst A.J."/>
            <person name="Thomas B.C."/>
            <person name="Singh A."/>
            <person name="Wilkins M.J."/>
            <person name="Karaoz U."/>
            <person name="Brodie E.L."/>
            <person name="Williams K.H."/>
            <person name="Hubbard S.S."/>
            <person name="Banfield J.F."/>
        </authorList>
    </citation>
    <scope>NUCLEOTIDE SEQUENCE [LARGE SCALE GENOMIC DNA]</scope>
</reference>
<feature type="domain" description="Carbamoyltransferase C-terminal" evidence="3">
    <location>
        <begin position="393"/>
        <end position="561"/>
    </location>
</feature>
<comment type="caution">
    <text evidence="4">The sequence shown here is derived from an EMBL/GenBank/DDBJ whole genome shotgun (WGS) entry which is preliminary data.</text>
</comment>
<dbReference type="Pfam" id="PF02543">
    <property type="entry name" value="Carbam_trans_N"/>
    <property type="match status" value="1"/>
</dbReference>
<evidence type="ECO:0000313" key="4">
    <source>
        <dbReference type="EMBL" id="OGG15598.1"/>
    </source>
</evidence>
<comment type="similarity">
    <text evidence="1">Belongs to the NodU/CmcH family.</text>
</comment>
<dbReference type="GO" id="GO:0003824">
    <property type="term" value="F:catalytic activity"/>
    <property type="evidence" value="ECO:0007669"/>
    <property type="project" value="InterPro"/>
</dbReference>
<dbReference type="SUPFAM" id="SSF53067">
    <property type="entry name" value="Actin-like ATPase domain"/>
    <property type="match status" value="1"/>
</dbReference>
<protein>
    <recommendedName>
        <fullName evidence="6">Carbamoyltransferase</fullName>
    </recommendedName>
</protein>
<accession>A0A1F5ZT16</accession>
<dbReference type="InterPro" id="IPR003696">
    <property type="entry name" value="Carbtransf_dom"/>
</dbReference>
<evidence type="ECO:0000256" key="1">
    <source>
        <dbReference type="ARBA" id="ARBA00006129"/>
    </source>
</evidence>
<evidence type="ECO:0000313" key="5">
    <source>
        <dbReference type="Proteomes" id="UP000176923"/>
    </source>
</evidence>
<dbReference type="Proteomes" id="UP000176923">
    <property type="component" value="Unassembled WGS sequence"/>
</dbReference>
<evidence type="ECO:0000259" key="2">
    <source>
        <dbReference type="Pfam" id="PF02543"/>
    </source>
</evidence>
<dbReference type="EMBL" id="MFJL01000022">
    <property type="protein sequence ID" value="OGG15598.1"/>
    <property type="molecule type" value="Genomic_DNA"/>
</dbReference>
<feature type="domain" description="Carbamoyltransferase" evidence="2">
    <location>
        <begin position="3"/>
        <end position="337"/>
    </location>
</feature>
<evidence type="ECO:0000259" key="3">
    <source>
        <dbReference type="Pfam" id="PF16861"/>
    </source>
</evidence>
<dbReference type="InterPro" id="IPR051338">
    <property type="entry name" value="NodU/CmcH_Carbamoyltrnsfr"/>
</dbReference>
<dbReference type="Gene3D" id="3.90.870.20">
    <property type="entry name" value="Carbamoyltransferase, C-terminal domain"/>
    <property type="match status" value="1"/>
</dbReference>
<gene>
    <name evidence="4" type="ORF">A3D77_02785</name>
</gene>
<organism evidence="4 5">
    <name type="scientific">Candidatus Gottesmanbacteria bacterium RIFCSPHIGHO2_02_FULL_39_11</name>
    <dbReference type="NCBI Taxonomy" id="1798382"/>
    <lineage>
        <taxon>Bacteria</taxon>
        <taxon>Candidatus Gottesmaniibacteriota</taxon>
    </lineage>
</organism>
<dbReference type="Gene3D" id="3.30.420.40">
    <property type="match status" value="2"/>
</dbReference>
<dbReference type="STRING" id="1798382.A3D77_02785"/>
<dbReference type="InterPro" id="IPR043129">
    <property type="entry name" value="ATPase_NBD"/>
</dbReference>
<dbReference type="AlphaFoldDB" id="A0A1F5ZT16"/>
<dbReference type="PANTHER" id="PTHR34847">
    <property type="entry name" value="NODULATION PROTEIN U"/>
    <property type="match status" value="1"/>
</dbReference>